<dbReference type="Proteomes" id="UP000054843">
    <property type="component" value="Unassembled WGS sequence"/>
</dbReference>
<name>A0A0V1MBE0_9BILA</name>
<organism evidence="1 2">
    <name type="scientific">Trichinella papuae</name>
    <dbReference type="NCBI Taxonomy" id="268474"/>
    <lineage>
        <taxon>Eukaryota</taxon>
        <taxon>Metazoa</taxon>
        <taxon>Ecdysozoa</taxon>
        <taxon>Nematoda</taxon>
        <taxon>Enoplea</taxon>
        <taxon>Dorylaimia</taxon>
        <taxon>Trichinellida</taxon>
        <taxon>Trichinellidae</taxon>
        <taxon>Trichinella</taxon>
    </lineage>
</organism>
<dbReference type="AlphaFoldDB" id="A0A0V1MBE0"/>
<sequence>MLANRSHSSEKQRRNNVKFQYEVNFNVTHSQYINKFEAKYFPINLFTRRIEVNVCSGIFVILNGKKKQLHRQSLRDWMTPLVAQG</sequence>
<reference evidence="1 2" key="1">
    <citation type="submission" date="2015-01" db="EMBL/GenBank/DDBJ databases">
        <title>Evolution of Trichinella species and genotypes.</title>
        <authorList>
            <person name="Korhonen P.K."/>
            <person name="Edoardo P."/>
            <person name="Giuseppe L.R."/>
            <person name="Gasser R.B."/>
        </authorList>
    </citation>
    <scope>NUCLEOTIDE SEQUENCE [LARGE SCALE GENOMIC DNA]</scope>
    <source>
        <strain evidence="1">ISS1980</strain>
    </source>
</reference>
<protein>
    <submittedName>
        <fullName evidence="1">Uncharacterized protein</fullName>
    </submittedName>
</protein>
<evidence type="ECO:0000313" key="2">
    <source>
        <dbReference type="Proteomes" id="UP000054843"/>
    </source>
</evidence>
<evidence type="ECO:0000313" key="1">
    <source>
        <dbReference type="EMBL" id="KRZ69142.1"/>
    </source>
</evidence>
<keyword evidence="2" id="KW-1185">Reference proteome</keyword>
<comment type="caution">
    <text evidence="1">The sequence shown here is derived from an EMBL/GenBank/DDBJ whole genome shotgun (WGS) entry which is preliminary data.</text>
</comment>
<gene>
    <name evidence="1" type="ORF">T10_10237</name>
</gene>
<dbReference type="EMBL" id="JYDO01000144">
    <property type="protein sequence ID" value="KRZ69142.1"/>
    <property type="molecule type" value="Genomic_DNA"/>
</dbReference>
<accession>A0A0V1MBE0</accession>
<proteinExistence type="predicted"/>